<feature type="domain" description="RNA polymerase sigma factor 70 region 4 type 2" evidence="7">
    <location>
        <begin position="139"/>
        <end position="189"/>
    </location>
</feature>
<name>A0A6M1SW24_9BACT</name>
<dbReference type="Gene3D" id="1.10.1740.10">
    <property type="match status" value="1"/>
</dbReference>
<dbReference type="SUPFAM" id="SSF88946">
    <property type="entry name" value="Sigma2 domain of RNA polymerase sigma factors"/>
    <property type="match status" value="1"/>
</dbReference>
<dbReference type="Proteomes" id="UP000473278">
    <property type="component" value="Unassembled WGS sequence"/>
</dbReference>
<dbReference type="InterPro" id="IPR036388">
    <property type="entry name" value="WH-like_DNA-bd_sf"/>
</dbReference>
<dbReference type="Gene3D" id="1.10.10.10">
    <property type="entry name" value="Winged helix-like DNA-binding domain superfamily/Winged helix DNA-binding domain"/>
    <property type="match status" value="1"/>
</dbReference>
<evidence type="ECO:0000256" key="5">
    <source>
        <dbReference type="ARBA" id="ARBA00023163"/>
    </source>
</evidence>
<reference evidence="8 9" key="1">
    <citation type="submission" date="2020-02" db="EMBL/GenBank/DDBJ databases">
        <title>Balneolaceae bacterium YR4-1, complete genome.</title>
        <authorList>
            <person name="Li Y."/>
            <person name="Wu S."/>
        </authorList>
    </citation>
    <scope>NUCLEOTIDE SEQUENCE [LARGE SCALE GENOMIC DNA]</scope>
    <source>
        <strain evidence="8 9">YR4-1</strain>
    </source>
</reference>
<keyword evidence="9" id="KW-1185">Reference proteome</keyword>
<organism evidence="8 9">
    <name type="scientific">Halalkalibaculum roseum</name>
    <dbReference type="NCBI Taxonomy" id="2709311"/>
    <lineage>
        <taxon>Bacteria</taxon>
        <taxon>Pseudomonadati</taxon>
        <taxon>Balneolota</taxon>
        <taxon>Balneolia</taxon>
        <taxon>Balneolales</taxon>
        <taxon>Balneolaceae</taxon>
        <taxon>Halalkalibaculum</taxon>
    </lineage>
</organism>
<dbReference type="EMBL" id="JAALLT010000002">
    <property type="protein sequence ID" value="NGP76338.1"/>
    <property type="molecule type" value="Genomic_DNA"/>
</dbReference>
<dbReference type="SUPFAM" id="SSF88659">
    <property type="entry name" value="Sigma3 and sigma4 domains of RNA polymerase sigma factors"/>
    <property type="match status" value="1"/>
</dbReference>
<dbReference type="InterPro" id="IPR013249">
    <property type="entry name" value="RNA_pol_sigma70_r4_t2"/>
</dbReference>
<dbReference type="Pfam" id="PF08281">
    <property type="entry name" value="Sigma70_r4_2"/>
    <property type="match status" value="1"/>
</dbReference>
<dbReference type="GO" id="GO:0016987">
    <property type="term" value="F:sigma factor activity"/>
    <property type="evidence" value="ECO:0007669"/>
    <property type="project" value="UniProtKB-KW"/>
</dbReference>
<keyword evidence="3" id="KW-0731">Sigma factor</keyword>
<comment type="similarity">
    <text evidence="1">Belongs to the sigma-70 factor family. ECF subfamily.</text>
</comment>
<dbReference type="InterPro" id="IPR013325">
    <property type="entry name" value="RNA_pol_sigma_r2"/>
</dbReference>
<sequence>MESISKKKLQQCSDEDLMEYFQAGYEQAFNILVSRFKDRLHNFLYRYTHDHQDCEDLVQETFLRVYRSRHSYERIAKFSTWMYTIALNLAKSLYKKKKRMTTVTIHKDDSDPEDRPMKLEDNDILQDDSLHEKMCMDHLEKALNKLSDDFKEVVVLRDVQQLAYDEIAEITDLPMGTVKSRINRGRAQLQDLLESYVYPETISA</sequence>
<dbReference type="CDD" id="cd06171">
    <property type="entry name" value="Sigma70_r4"/>
    <property type="match status" value="1"/>
</dbReference>
<dbReference type="GO" id="GO:0003677">
    <property type="term" value="F:DNA binding"/>
    <property type="evidence" value="ECO:0007669"/>
    <property type="project" value="UniProtKB-KW"/>
</dbReference>
<dbReference type="PANTHER" id="PTHR43133">
    <property type="entry name" value="RNA POLYMERASE ECF-TYPE SIGMA FACTO"/>
    <property type="match status" value="1"/>
</dbReference>
<evidence type="ECO:0000256" key="2">
    <source>
        <dbReference type="ARBA" id="ARBA00023015"/>
    </source>
</evidence>
<dbReference type="InterPro" id="IPR013324">
    <property type="entry name" value="RNA_pol_sigma_r3/r4-like"/>
</dbReference>
<dbReference type="InterPro" id="IPR014284">
    <property type="entry name" value="RNA_pol_sigma-70_dom"/>
</dbReference>
<dbReference type="InterPro" id="IPR007627">
    <property type="entry name" value="RNA_pol_sigma70_r2"/>
</dbReference>
<feature type="domain" description="RNA polymerase sigma-70 region 2" evidence="6">
    <location>
        <begin position="32"/>
        <end position="99"/>
    </location>
</feature>
<evidence type="ECO:0000259" key="7">
    <source>
        <dbReference type="Pfam" id="PF08281"/>
    </source>
</evidence>
<dbReference type="Pfam" id="PF04542">
    <property type="entry name" value="Sigma70_r2"/>
    <property type="match status" value="1"/>
</dbReference>
<evidence type="ECO:0000259" key="6">
    <source>
        <dbReference type="Pfam" id="PF04542"/>
    </source>
</evidence>
<dbReference type="RefSeq" id="WP_165140600.1">
    <property type="nucleotide sequence ID" value="NZ_JAALLT010000002.1"/>
</dbReference>
<protein>
    <submittedName>
        <fullName evidence="8">Sigma-70 family RNA polymerase sigma factor</fullName>
    </submittedName>
</protein>
<keyword evidence="2" id="KW-0805">Transcription regulation</keyword>
<dbReference type="GO" id="GO:0006352">
    <property type="term" value="P:DNA-templated transcription initiation"/>
    <property type="evidence" value="ECO:0007669"/>
    <property type="project" value="InterPro"/>
</dbReference>
<evidence type="ECO:0000256" key="1">
    <source>
        <dbReference type="ARBA" id="ARBA00010641"/>
    </source>
</evidence>
<proteinExistence type="inferred from homology"/>
<evidence type="ECO:0000256" key="3">
    <source>
        <dbReference type="ARBA" id="ARBA00023082"/>
    </source>
</evidence>
<keyword evidence="4" id="KW-0238">DNA-binding</keyword>
<evidence type="ECO:0000256" key="4">
    <source>
        <dbReference type="ARBA" id="ARBA00023125"/>
    </source>
</evidence>
<gene>
    <name evidence="8" type="ORF">G3570_06825</name>
</gene>
<comment type="caution">
    <text evidence="8">The sequence shown here is derived from an EMBL/GenBank/DDBJ whole genome shotgun (WGS) entry which is preliminary data.</text>
</comment>
<dbReference type="AlphaFoldDB" id="A0A6M1SW24"/>
<dbReference type="InterPro" id="IPR039425">
    <property type="entry name" value="RNA_pol_sigma-70-like"/>
</dbReference>
<keyword evidence="5" id="KW-0804">Transcription</keyword>
<evidence type="ECO:0000313" key="8">
    <source>
        <dbReference type="EMBL" id="NGP76338.1"/>
    </source>
</evidence>
<accession>A0A6M1SW24</accession>
<dbReference type="PANTHER" id="PTHR43133:SF8">
    <property type="entry name" value="RNA POLYMERASE SIGMA FACTOR HI_1459-RELATED"/>
    <property type="match status" value="1"/>
</dbReference>
<evidence type="ECO:0000313" key="9">
    <source>
        <dbReference type="Proteomes" id="UP000473278"/>
    </source>
</evidence>
<dbReference type="NCBIfam" id="TIGR02937">
    <property type="entry name" value="sigma70-ECF"/>
    <property type="match status" value="1"/>
</dbReference>